<organism evidence="2 3">
    <name type="scientific">Candidatus Nitrohelix vancouverensis</name>
    <dbReference type="NCBI Taxonomy" id="2705534"/>
    <lineage>
        <taxon>Bacteria</taxon>
        <taxon>Pseudomonadati</taxon>
        <taxon>Nitrospinota/Tectimicrobiota group</taxon>
        <taxon>Nitrospinota</taxon>
        <taxon>Nitrospinia</taxon>
        <taxon>Nitrospinales</taxon>
        <taxon>Nitrospinaceae</taxon>
        <taxon>Candidatus Nitrohelix</taxon>
    </lineage>
</organism>
<accession>A0A7T0G2H9</accession>
<reference evidence="3" key="1">
    <citation type="submission" date="2020-02" db="EMBL/GenBank/DDBJ databases">
        <title>Genomic and physiological characterization of two novel Nitrospinaceae genera.</title>
        <authorList>
            <person name="Mueller A.J."/>
            <person name="Jung M.-Y."/>
            <person name="Strachan C.R."/>
            <person name="Herbold C.W."/>
            <person name="Kirkegaard R.H."/>
            <person name="Daims H."/>
        </authorList>
    </citation>
    <scope>NUCLEOTIDE SEQUENCE [LARGE SCALE GENOMIC DNA]</scope>
</reference>
<dbReference type="KEGG" id="nva:G3M78_02245"/>
<feature type="region of interest" description="Disordered" evidence="1">
    <location>
        <begin position="135"/>
        <end position="179"/>
    </location>
</feature>
<evidence type="ECO:0008006" key="4">
    <source>
        <dbReference type="Google" id="ProtNLM"/>
    </source>
</evidence>
<evidence type="ECO:0000313" key="2">
    <source>
        <dbReference type="EMBL" id="QPJ64278.1"/>
    </source>
</evidence>
<protein>
    <recommendedName>
        <fullName evidence="4">Lipoprotein</fullName>
    </recommendedName>
</protein>
<gene>
    <name evidence="2" type="ORF">G3M78_02245</name>
</gene>
<dbReference type="PROSITE" id="PS51257">
    <property type="entry name" value="PROKAR_LIPOPROTEIN"/>
    <property type="match status" value="1"/>
</dbReference>
<evidence type="ECO:0000313" key="3">
    <source>
        <dbReference type="Proteomes" id="UP000594464"/>
    </source>
</evidence>
<evidence type="ECO:0000256" key="1">
    <source>
        <dbReference type="SAM" id="MobiDB-lite"/>
    </source>
</evidence>
<dbReference type="EMBL" id="CP048620">
    <property type="protein sequence ID" value="QPJ64278.1"/>
    <property type="molecule type" value="Genomic_DNA"/>
</dbReference>
<dbReference type="Proteomes" id="UP000594464">
    <property type="component" value="Chromosome"/>
</dbReference>
<dbReference type="AlphaFoldDB" id="A0A7T0G2H9"/>
<feature type="compositionally biased region" description="Basic residues" evidence="1">
    <location>
        <begin position="142"/>
        <end position="165"/>
    </location>
</feature>
<proteinExistence type="predicted"/>
<name>A0A7T0G2H9_9BACT</name>
<sequence>MRVFAVKNSVLVALIVLAGVILSGCVSSRAGVDPRMRFKQITPDMEFEMASYIKRGCDKEYRYLDPEIARLYSVIPGGGQFYTGESGKGWMYLLSSPLLIPYIVSFEDAQNSVDYYNFRYTLEYCRRKFNVKRPNKRENKASVKKSKSSRKRVISKTLKRKKRVKPPPPKPPRQQNIIILEKIEKK</sequence>